<dbReference type="EMBL" id="FLUQ01000005">
    <property type="protein sequence ID" value="SBW09834.1"/>
    <property type="molecule type" value="Genomic_DNA"/>
</dbReference>
<dbReference type="PANTHER" id="PTHR21660:SF1">
    <property type="entry name" value="ACYL-COENZYME A THIOESTERASE 13"/>
    <property type="match status" value="1"/>
</dbReference>
<dbReference type="PANTHER" id="PTHR21660">
    <property type="entry name" value="THIOESTERASE SUPERFAMILY MEMBER-RELATED"/>
    <property type="match status" value="1"/>
</dbReference>
<evidence type="ECO:0000256" key="2">
    <source>
        <dbReference type="ARBA" id="ARBA00022801"/>
    </source>
</evidence>
<dbReference type="InterPro" id="IPR006683">
    <property type="entry name" value="Thioestr_dom"/>
</dbReference>
<proteinExistence type="inferred from homology"/>
<dbReference type="InterPro" id="IPR003736">
    <property type="entry name" value="PAAI_dom"/>
</dbReference>
<dbReference type="AlphaFoldDB" id="A0A212KDM2"/>
<keyword evidence="2" id="KW-0378">Hydrolase</keyword>
<evidence type="ECO:0000256" key="1">
    <source>
        <dbReference type="ARBA" id="ARBA00008324"/>
    </source>
</evidence>
<gene>
    <name evidence="4" type="ORF">KL86DPRO_50291</name>
</gene>
<dbReference type="CDD" id="cd03443">
    <property type="entry name" value="PaaI_thioesterase"/>
    <property type="match status" value="1"/>
</dbReference>
<dbReference type="Pfam" id="PF03061">
    <property type="entry name" value="4HBT"/>
    <property type="match status" value="1"/>
</dbReference>
<accession>A0A212KDM2</accession>
<sequence length="162" mass="17095">MSQLNPAHIASLLELLNQSPYSRLLSMEITAMGPGHALVAAALGEKHRNTFGGLHGGVHASVIETAAYWALYCDLPEDAGMVTLDLAVTDLAPAKNGELRAEARRIKAGRTICLAEVTVTDATGKLLAHGTSKLMVTPGLQSVRQSVAAMGREPLPPKFLDS</sequence>
<comment type="similarity">
    <text evidence="1">Belongs to the thioesterase PaaI family.</text>
</comment>
<dbReference type="SUPFAM" id="SSF54637">
    <property type="entry name" value="Thioesterase/thiol ester dehydrase-isomerase"/>
    <property type="match status" value="1"/>
</dbReference>
<name>A0A212KDM2_9DELT</name>
<evidence type="ECO:0000259" key="3">
    <source>
        <dbReference type="Pfam" id="PF03061"/>
    </source>
</evidence>
<reference evidence="4" key="1">
    <citation type="submission" date="2016-04" db="EMBL/GenBank/DDBJ databases">
        <authorList>
            <person name="Evans L.H."/>
            <person name="Alamgir A."/>
            <person name="Owens N."/>
            <person name="Weber N.D."/>
            <person name="Virtaneva K."/>
            <person name="Barbian K."/>
            <person name="Babar A."/>
            <person name="Rosenke K."/>
        </authorList>
    </citation>
    <scope>NUCLEOTIDE SEQUENCE</scope>
    <source>
        <strain evidence="4">86</strain>
    </source>
</reference>
<dbReference type="Gene3D" id="3.10.129.10">
    <property type="entry name" value="Hotdog Thioesterase"/>
    <property type="match status" value="1"/>
</dbReference>
<protein>
    <submittedName>
        <fullName evidence="4">Thioesterase superfamily protein</fullName>
    </submittedName>
</protein>
<dbReference type="InterPro" id="IPR029069">
    <property type="entry name" value="HotDog_dom_sf"/>
</dbReference>
<organism evidence="4">
    <name type="scientific">uncultured delta proteobacterium</name>
    <dbReference type="NCBI Taxonomy" id="34034"/>
    <lineage>
        <taxon>Bacteria</taxon>
        <taxon>Deltaproteobacteria</taxon>
        <taxon>environmental samples</taxon>
    </lineage>
</organism>
<dbReference type="InterPro" id="IPR039298">
    <property type="entry name" value="ACOT13"/>
</dbReference>
<dbReference type="GO" id="GO:0047617">
    <property type="term" value="F:fatty acyl-CoA hydrolase activity"/>
    <property type="evidence" value="ECO:0007669"/>
    <property type="project" value="InterPro"/>
</dbReference>
<feature type="domain" description="Thioesterase" evidence="3">
    <location>
        <begin position="51"/>
        <end position="127"/>
    </location>
</feature>
<dbReference type="NCBIfam" id="TIGR00369">
    <property type="entry name" value="unchar_dom_1"/>
    <property type="match status" value="1"/>
</dbReference>
<evidence type="ECO:0000313" key="4">
    <source>
        <dbReference type="EMBL" id="SBW09834.1"/>
    </source>
</evidence>